<organism evidence="1 2">
    <name type="scientific">Aldrovandia affinis</name>
    <dbReference type="NCBI Taxonomy" id="143900"/>
    <lineage>
        <taxon>Eukaryota</taxon>
        <taxon>Metazoa</taxon>
        <taxon>Chordata</taxon>
        <taxon>Craniata</taxon>
        <taxon>Vertebrata</taxon>
        <taxon>Euteleostomi</taxon>
        <taxon>Actinopterygii</taxon>
        <taxon>Neopterygii</taxon>
        <taxon>Teleostei</taxon>
        <taxon>Notacanthiformes</taxon>
        <taxon>Halosauridae</taxon>
        <taxon>Aldrovandia</taxon>
    </lineage>
</organism>
<reference evidence="1" key="1">
    <citation type="journal article" date="2023" name="Science">
        <title>Genome structures resolve the early diversification of teleost fishes.</title>
        <authorList>
            <person name="Parey E."/>
            <person name="Louis A."/>
            <person name="Montfort J."/>
            <person name="Bouchez O."/>
            <person name="Roques C."/>
            <person name="Iampietro C."/>
            <person name="Lluch J."/>
            <person name="Castinel A."/>
            <person name="Donnadieu C."/>
            <person name="Desvignes T."/>
            <person name="Floi Bucao C."/>
            <person name="Jouanno E."/>
            <person name="Wen M."/>
            <person name="Mejri S."/>
            <person name="Dirks R."/>
            <person name="Jansen H."/>
            <person name="Henkel C."/>
            <person name="Chen W.J."/>
            <person name="Zahm M."/>
            <person name="Cabau C."/>
            <person name="Klopp C."/>
            <person name="Thompson A.W."/>
            <person name="Robinson-Rechavi M."/>
            <person name="Braasch I."/>
            <person name="Lecointre G."/>
            <person name="Bobe J."/>
            <person name="Postlethwait J.H."/>
            <person name="Berthelot C."/>
            <person name="Roest Crollius H."/>
            <person name="Guiguen Y."/>
        </authorList>
    </citation>
    <scope>NUCLEOTIDE SEQUENCE</scope>
    <source>
        <strain evidence="1">NC1722</strain>
    </source>
</reference>
<dbReference type="Proteomes" id="UP001221898">
    <property type="component" value="Unassembled WGS sequence"/>
</dbReference>
<comment type="caution">
    <text evidence="1">The sequence shown here is derived from an EMBL/GenBank/DDBJ whole genome shotgun (WGS) entry which is preliminary data.</text>
</comment>
<evidence type="ECO:0000313" key="1">
    <source>
        <dbReference type="EMBL" id="KAJ8411694.1"/>
    </source>
</evidence>
<accession>A0AAD7SZL6</accession>
<proteinExistence type="predicted"/>
<sequence>MSSRVRWRLGLMWRGCRSVSQPLASRGCGFSSRAQLHSAFTGRDTQSRLSLQTVPRVPLYRYLGSCTLCGLTGDTGEVSVTVLRDGVQLGKRPNALVDDFHRKRFGRRIGLGRYAQNDPVYPDPE</sequence>
<protein>
    <submittedName>
        <fullName evidence="1">Uncharacterized protein</fullName>
    </submittedName>
</protein>
<keyword evidence="2" id="KW-1185">Reference proteome</keyword>
<dbReference type="AlphaFoldDB" id="A0AAD7SZL6"/>
<gene>
    <name evidence="1" type="ORF">AAFF_G00153320</name>
</gene>
<name>A0AAD7SZL6_9TELE</name>
<dbReference type="EMBL" id="JAINUG010000021">
    <property type="protein sequence ID" value="KAJ8411694.1"/>
    <property type="molecule type" value="Genomic_DNA"/>
</dbReference>
<evidence type="ECO:0000313" key="2">
    <source>
        <dbReference type="Proteomes" id="UP001221898"/>
    </source>
</evidence>